<dbReference type="Proteomes" id="UP000426027">
    <property type="component" value="Chromosome"/>
</dbReference>
<protein>
    <submittedName>
        <fullName evidence="3">Glycosyltransferase</fullName>
    </submittedName>
</protein>
<dbReference type="KEGG" id="fls:GLV81_01980"/>
<organism evidence="3 4">
    <name type="scientific">Phnomibacter ginsenosidimutans</name>
    <dbReference type="NCBI Taxonomy" id="2676868"/>
    <lineage>
        <taxon>Bacteria</taxon>
        <taxon>Pseudomonadati</taxon>
        <taxon>Bacteroidota</taxon>
        <taxon>Chitinophagia</taxon>
        <taxon>Chitinophagales</taxon>
        <taxon>Chitinophagaceae</taxon>
        <taxon>Phnomibacter</taxon>
    </lineage>
</organism>
<dbReference type="InterPro" id="IPR001296">
    <property type="entry name" value="Glyco_trans_1"/>
</dbReference>
<evidence type="ECO:0000313" key="4">
    <source>
        <dbReference type="Proteomes" id="UP000426027"/>
    </source>
</evidence>
<sequence length="396" mass="44725">MAKIAIILGRLVIGGTTMDTLQVARHLQQEHELLLITGGGQKDEFEAAYLTEHLPSIRHERIQGFGGSIQPWQDWQSYRQLRKVLRRFQPDIVHTHTAKAGLVGRLAAAAEKVPVIVHTYHGLLFHGYYKPWISRLMVRMERWLAAKTTRIIALSNMQRQQIVEQYRVCSHEKIAVVPLGIELAAFQEQREEKRRYFRSKYKLPDSAIAIGIVGRIVPIKNHELFIQTVALLQKARPRLRFFVVGDGHLRRKLQQTCTQLGIDQAYFPEEPRLATVVFTSWITEVDKVMAGLDMIVLTSHNEGTPVSLMEAQAAGKPVVSTKAGGIDDIVIDGKTGFTVAEHQPEQLAEAIIKIADQPLLMQAMGDAGQAMAEQQFRKERQVNDLNKLYLSLLANH</sequence>
<feature type="domain" description="Glycosyltransferase subfamily 4-like N-terminal" evidence="2">
    <location>
        <begin position="13"/>
        <end position="183"/>
    </location>
</feature>
<gene>
    <name evidence="3" type="ORF">GLV81_01980</name>
</gene>
<accession>A0A6I6G341</accession>
<evidence type="ECO:0000259" key="2">
    <source>
        <dbReference type="Pfam" id="PF13439"/>
    </source>
</evidence>
<dbReference type="Pfam" id="PF00534">
    <property type="entry name" value="Glycos_transf_1"/>
    <property type="match status" value="1"/>
</dbReference>
<reference evidence="3 4" key="1">
    <citation type="submission" date="2019-11" db="EMBL/GenBank/DDBJ databases">
        <authorList>
            <person name="Im W.T."/>
        </authorList>
    </citation>
    <scope>NUCLEOTIDE SEQUENCE [LARGE SCALE GENOMIC DNA]</scope>
    <source>
        <strain evidence="3 4">SB-02</strain>
    </source>
</reference>
<keyword evidence="4" id="KW-1185">Reference proteome</keyword>
<dbReference type="PANTHER" id="PTHR45947:SF3">
    <property type="entry name" value="SULFOQUINOVOSYL TRANSFERASE SQD2"/>
    <property type="match status" value="1"/>
</dbReference>
<dbReference type="GO" id="GO:0016758">
    <property type="term" value="F:hexosyltransferase activity"/>
    <property type="evidence" value="ECO:0007669"/>
    <property type="project" value="TreeGrafter"/>
</dbReference>
<name>A0A6I6G341_9BACT</name>
<dbReference type="Pfam" id="PF13439">
    <property type="entry name" value="Glyco_transf_4"/>
    <property type="match status" value="1"/>
</dbReference>
<dbReference type="InterPro" id="IPR050194">
    <property type="entry name" value="Glycosyltransferase_grp1"/>
</dbReference>
<proteinExistence type="predicted"/>
<evidence type="ECO:0000313" key="3">
    <source>
        <dbReference type="EMBL" id="QGW27036.1"/>
    </source>
</evidence>
<feature type="domain" description="Glycosyl transferase family 1" evidence="1">
    <location>
        <begin position="197"/>
        <end position="369"/>
    </location>
</feature>
<keyword evidence="3" id="KW-0808">Transferase</keyword>
<dbReference type="SUPFAM" id="SSF53756">
    <property type="entry name" value="UDP-Glycosyltransferase/glycogen phosphorylase"/>
    <property type="match status" value="1"/>
</dbReference>
<evidence type="ECO:0000259" key="1">
    <source>
        <dbReference type="Pfam" id="PF00534"/>
    </source>
</evidence>
<dbReference type="CDD" id="cd03808">
    <property type="entry name" value="GT4_CapM-like"/>
    <property type="match status" value="1"/>
</dbReference>
<dbReference type="AlphaFoldDB" id="A0A6I6G341"/>
<dbReference type="PANTHER" id="PTHR45947">
    <property type="entry name" value="SULFOQUINOVOSYL TRANSFERASE SQD2"/>
    <property type="match status" value="1"/>
</dbReference>
<dbReference type="RefSeq" id="WP_157476380.1">
    <property type="nucleotide sequence ID" value="NZ_CP046566.1"/>
</dbReference>
<dbReference type="Gene3D" id="3.40.50.2000">
    <property type="entry name" value="Glycogen Phosphorylase B"/>
    <property type="match status" value="2"/>
</dbReference>
<dbReference type="InterPro" id="IPR028098">
    <property type="entry name" value="Glyco_trans_4-like_N"/>
</dbReference>
<dbReference type="EMBL" id="CP046566">
    <property type="protein sequence ID" value="QGW27036.1"/>
    <property type="molecule type" value="Genomic_DNA"/>
</dbReference>